<reference evidence="2" key="2">
    <citation type="submission" date="2015-03" db="EMBL/GenBank/DDBJ databases">
        <title>The genome and structure of Sinorhizobium meliloti phage phiM9.</title>
        <authorList>
            <person name="Johnson M.C."/>
            <person name="Tatum K.B."/>
            <person name="Lynn J.S."/>
            <person name="Brewer T.E."/>
            <person name="Washburn B.K."/>
            <person name="Stroupe M.E."/>
            <person name="Jones K.M."/>
        </authorList>
    </citation>
    <scope>NUCLEOTIDE SEQUENCE [LARGE SCALE GENOMIC DNA]</scope>
</reference>
<dbReference type="EMBL" id="KP881232">
    <property type="protein sequence ID" value="AKE44747.1"/>
    <property type="molecule type" value="Genomic_DNA"/>
</dbReference>
<dbReference type="KEGG" id="vg:26517799"/>
<dbReference type="OrthoDB" id="16211at10239"/>
<dbReference type="GeneID" id="26517799"/>
<dbReference type="Proteomes" id="UP000033804">
    <property type="component" value="Segment"/>
</dbReference>
<dbReference type="RefSeq" id="YP_009189501.1">
    <property type="nucleotide sequence ID" value="NC_028676.1"/>
</dbReference>
<sequence>MRIMARTKKRCYRYVSEEKKSKLEQQIEKLIEEWEKDALFPDDVDAEIKRVPILHNKYYARLLRLRRKLFELNQAYEELEFKKHLFYTGRGTPEEYKANPQNYTIPKGELPLWMKADRDLKNLKFQIDCWKEIEKALNEIIDQINGRIFKLRGILEAQKFRMAVN</sequence>
<reference evidence="1 2" key="1">
    <citation type="journal article" date="2015" name="J. Virol.">
        <title>Sinorhizobium meliloti Phage ?M9 Defines a New Group of T4 Superfamily Phages with Unusual Genomic Features but a Common T=16 Capsid.</title>
        <authorList>
            <person name="Johnson M.C."/>
            <person name="Tatum K.B."/>
            <person name="Lynn J.S."/>
            <person name="Brewer T.E."/>
            <person name="Lu S."/>
            <person name="Washburn B.K."/>
            <person name="Stroupe M.E."/>
            <person name="Jones K.M."/>
        </authorList>
    </citation>
    <scope>NUCLEOTIDE SEQUENCE [LARGE SCALE GENOMIC DNA]</scope>
</reference>
<proteinExistence type="predicted"/>
<name>A0A0F6R507_9CAUD</name>
<dbReference type="Pfam" id="PF11056">
    <property type="entry name" value="UvsY"/>
    <property type="match status" value="1"/>
</dbReference>
<organism evidence="1 2">
    <name type="scientific">Sinorhizobium phage phiM9</name>
    <dbReference type="NCBI Taxonomy" id="1636182"/>
    <lineage>
        <taxon>Viruses</taxon>
        <taxon>Duplodnaviria</taxon>
        <taxon>Heunggongvirae</taxon>
        <taxon>Uroviricota</taxon>
        <taxon>Caudoviricetes</taxon>
        <taxon>Pootjesviridae</taxon>
        <taxon>Emnonavirus</taxon>
        <taxon>Emnonavirus phiM9</taxon>
    </lineage>
</organism>
<evidence type="ECO:0000313" key="2">
    <source>
        <dbReference type="Proteomes" id="UP000033804"/>
    </source>
</evidence>
<protein>
    <submittedName>
        <fullName evidence="1">Putative recombination, repair and ssDNA binding protein</fullName>
    </submittedName>
</protein>
<evidence type="ECO:0000313" key="1">
    <source>
        <dbReference type="EMBL" id="AKE44747.1"/>
    </source>
</evidence>
<gene>
    <name evidence="1" type="primary">uvsY</name>
    <name evidence="1" type="ORF">Sm_phiM9_119</name>
</gene>
<dbReference type="InterPro" id="IPR021289">
    <property type="entry name" value="UvsY"/>
</dbReference>
<keyword evidence="2" id="KW-1185">Reference proteome</keyword>
<accession>A0A0F6R507</accession>